<keyword evidence="3" id="KW-1185">Reference proteome</keyword>
<keyword evidence="1" id="KW-0812">Transmembrane</keyword>
<comment type="caution">
    <text evidence="2">The sequence shown here is derived from an EMBL/GenBank/DDBJ whole genome shotgun (WGS) entry which is preliminary data.</text>
</comment>
<sequence>MTKKIKLILSIIAFVSALILSAVSHPTNNGKLLIFSLILIILGGLITSFTIAVWSKQNRKNSFLNNLPISFGLISIIFICGYLFTSLQPLI</sequence>
<dbReference type="RefSeq" id="WP_303281220.1">
    <property type="nucleotide sequence ID" value="NZ_BAABCZ010000016.1"/>
</dbReference>
<dbReference type="EMBL" id="JAUOEM010000001">
    <property type="protein sequence ID" value="MDO5986704.1"/>
    <property type="molecule type" value="Genomic_DNA"/>
</dbReference>
<feature type="transmembrane region" description="Helical" evidence="1">
    <location>
        <begin position="32"/>
        <end position="54"/>
    </location>
</feature>
<evidence type="ECO:0000256" key="1">
    <source>
        <dbReference type="SAM" id="Phobius"/>
    </source>
</evidence>
<proteinExistence type="predicted"/>
<evidence type="ECO:0000313" key="3">
    <source>
        <dbReference type="Proteomes" id="UP001176891"/>
    </source>
</evidence>
<keyword evidence="1" id="KW-0472">Membrane</keyword>
<protein>
    <submittedName>
        <fullName evidence="2">Uncharacterized protein</fullName>
    </submittedName>
</protein>
<keyword evidence="1" id="KW-1133">Transmembrane helix</keyword>
<gene>
    <name evidence="2" type="ORF">Q4Q39_04715</name>
</gene>
<dbReference type="Proteomes" id="UP001176891">
    <property type="component" value="Unassembled WGS sequence"/>
</dbReference>
<evidence type="ECO:0000313" key="2">
    <source>
        <dbReference type="EMBL" id="MDO5986704.1"/>
    </source>
</evidence>
<feature type="transmembrane region" description="Helical" evidence="1">
    <location>
        <begin position="66"/>
        <end position="85"/>
    </location>
</feature>
<reference evidence="2" key="1">
    <citation type="submission" date="2023-07" db="EMBL/GenBank/DDBJ databases">
        <title>Two novel species in the genus Flavivirga.</title>
        <authorList>
            <person name="Kwon K."/>
        </authorList>
    </citation>
    <scope>NUCLEOTIDE SEQUENCE</scope>
    <source>
        <strain evidence="2">KACC 14157</strain>
    </source>
</reference>
<organism evidence="2 3">
    <name type="scientific">Flavivirga amylovorans</name>
    <dbReference type="NCBI Taxonomy" id="870486"/>
    <lineage>
        <taxon>Bacteria</taxon>
        <taxon>Pseudomonadati</taxon>
        <taxon>Bacteroidota</taxon>
        <taxon>Flavobacteriia</taxon>
        <taxon>Flavobacteriales</taxon>
        <taxon>Flavobacteriaceae</taxon>
        <taxon>Flavivirga</taxon>
    </lineage>
</organism>
<name>A0ABT8WYE8_9FLAO</name>
<accession>A0ABT8WYE8</accession>